<dbReference type="InterPro" id="IPR006564">
    <property type="entry name" value="Znf_PMZ"/>
</dbReference>
<feature type="compositionally biased region" description="Basic residues" evidence="5">
    <location>
        <begin position="261"/>
        <end position="270"/>
    </location>
</feature>
<dbReference type="AlphaFoldDB" id="A0AAU9P3U9"/>
<proteinExistence type="predicted"/>
<dbReference type="PANTHER" id="PTHR31973">
    <property type="entry name" value="POLYPROTEIN, PUTATIVE-RELATED"/>
    <property type="match status" value="1"/>
</dbReference>
<dbReference type="SMART" id="SM00575">
    <property type="entry name" value="ZnF_PMZ"/>
    <property type="match status" value="1"/>
</dbReference>
<evidence type="ECO:0000256" key="3">
    <source>
        <dbReference type="ARBA" id="ARBA00022833"/>
    </source>
</evidence>
<comment type="caution">
    <text evidence="7">The sequence shown here is derived from an EMBL/GenBank/DDBJ whole genome shotgun (WGS) entry which is preliminary data.</text>
</comment>
<dbReference type="PROSITE" id="PS50966">
    <property type="entry name" value="ZF_SWIM"/>
    <property type="match status" value="1"/>
</dbReference>
<evidence type="ECO:0000256" key="1">
    <source>
        <dbReference type="ARBA" id="ARBA00022723"/>
    </source>
</evidence>
<feature type="region of interest" description="Disordered" evidence="5">
    <location>
        <begin position="200"/>
        <end position="224"/>
    </location>
</feature>
<feature type="compositionally biased region" description="Polar residues" evidence="5">
    <location>
        <begin position="275"/>
        <end position="307"/>
    </location>
</feature>
<feature type="compositionally biased region" description="Polar residues" evidence="5">
    <location>
        <begin position="356"/>
        <end position="366"/>
    </location>
</feature>
<gene>
    <name evidence="7" type="ORF">LVIROSA_LOCUS30536</name>
</gene>
<keyword evidence="2 4" id="KW-0863">Zinc-finger</keyword>
<reference evidence="7 8" key="1">
    <citation type="submission" date="2022-01" db="EMBL/GenBank/DDBJ databases">
        <authorList>
            <person name="Xiong W."/>
            <person name="Schranz E."/>
        </authorList>
    </citation>
    <scope>NUCLEOTIDE SEQUENCE [LARGE SCALE GENOMIC DNA]</scope>
</reference>
<feature type="region of interest" description="Disordered" evidence="5">
    <location>
        <begin position="565"/>
        <end position="663"/>
    </location>
</feature>
<organism evidence="7 8">
    <name type="scientific">Lactuca virosa</name>
    <dbReference type="NCBI Taxonomy" id="75947"/>
    <lineage>
        <taxon>Eukaryota</taxon>
        <taxon>Viridiplantae</taxon>
        <taxon>Streptophyta</taxon>
        <taxon>Embryophyta</taxon>
        <taxon>Tracheophyta</taxon>
        <taxon>Spermatophyta</taxon>
        <taxon>Magnoliopsida</taxon>
        <taxon>eudicotyledons</taxon>
        <taxon>Gunneridae</taxon>
        <taxon>Pentapetalae</taxon>
        <taxon>asterids</taxon>
        <taxon>campanulids</taxon>
        <taxon>Asterales</taxon>
        <taxon>Asteraceae</taxon>
        <taxon>Cichorioideae</taxon>
        <taxon>Cichorieae</taxon>
        <taxon>Lactucinae</taxon>
        <taxon>Lactuca</taxon>
    </lineage>
</organism>
<evidence type="ECO:0000313" key="7">
    <source>
        <dbReference type="EMBL" id="CAH1444725.1"/>
    </source>
</evidence>
<feature type="domain" description="SWIM-type" evidence="6">
    <location>
        <begin position="121"/>
        <end position="153"/>
    </location>
</feature>
<feature type="compositionally biased region" description="Basic residues" evidence="5">
    <location>
        <begin position="309"/>
        <end position="335"/>
    </location>
</feature>
<dbReference type="GO" id="GO:0008270">
    <property type="term" value="F:zinc ion binding"/>
    <property type="evidence" value="ECO:0007669"/>
    <property type="project" value="UniProtKB-KW"/>
</dbReference>
<sequence length="663" mass="74089">MIDWDSEDEGNTYPFFGLREPFSGLNEMDFELHGIYMDHEPDEEFITPLDKCKDTFLNVLLTDENIRNSSLTNDVRAQVYHGRDLQSDEDEEEQEHVINKLWGIIHSQGHVFEARRGCDSYRVDLDDMTCSCRLWDLAGIPCVHANAAINFIHQTPDAYINAYFSKEKFRQCYSTNIEPVDGINLWAQTEYINPLPPMYRRMPGRPATKRKRHASEKESKFSTTKVKVARTTRCGNCLEYGHNKRACKNERKQYVPPPPKKTGRPRKHPIPHVSVPNQSLNERMRENNTTTPGQPNVPSQPSCSNIVRRSPRKHNTLRMSPRKHQQQVGSKRFRRNSIDVPRKKLCTRRGGGRISSAKTGNNTPTLGTQESVVQKVLVADEGENVIGENVMQEGYNVGQSVVQQVPFVEVPTVVKEGVVQEECVVLEEGVVQEVPVIHIQDGHMMQEGGTSQTSVMEGSETFGQVGSSIGWKLKSINDEIEQGIDAILQEVNFTNKTKSNPLNGDNEVEDNDFIEFTEGKEDDILPEKIQVGLEDIVNAEIEAMPGVQVELDDSPPVELDVNDFIDGHHSDDDVGLDGGAEGVGHEAIGDGDGPEGDADGPEGGVEELGDDEENQGDDEGHEVVPMVRRTRKTSERITKIKLRKGVYDKDGGGSSSVKPINLE</sequence>
<accession>A0AAU9P3U9</accession>
<feature type="compositionally biased region" description="Acidic residues" evidence="5">
    <location>
        <begin position="592"/>
        <end position="620"/>
    </location>
</feature>
<evidence type="ECO:0000313" key="8">
    <source>
        <dbReference type="Proteomes" id="UP001157418"/>
    </source>
</evidence>
<name>A0AAU9P3U9_9ASTR</name>
<keyword evidence="1" id="KW-0479">Metal-binding</keyword>
<dbReference type="InterPro" id="IPR007527">
    <property type="entry name" value="Znf_SWIM"/>
</dbReference>
<protein>
    <recommendedName>
        <fullName evidence="6">SWIM-type domain-containing protein</fullName>
    </recommendedName>
</protein>
<dbReference type="Pfam" id="PF04434">
    <property type="entry name" value="SWIM"/>
    <property type="match status" value="1"/>
</dbReference>
<dbReference type="EMBL" id="CAKMRJ010005523">
    <property type="protein sequence ID" value="CAH1444725.1"/>
    <property type="molecule type" value="Genomic_DNA"/>
</dbReference>
<evidence type="ECO:0000256" key="2">
    <source>
        <dbReference type="ARBA" id="ARBA00022771"/>
    </source>
</evidence>
<dbReference type="PANTHER" id="PTHR31973:SF187">
    <property type="entry name" value="MUTATOR TRANSPOSASE MUDRA PROTEIN"/>
    <property type="match status" value="1"/>
</dbReference>
<keyword evidence="3" id="KW-0862">Zinc</keyword>
<evidence type="ECO:0000259" key="6">
    <source>
        <dbReference type="PROSITE" id="PS50966"/>
    </source>
</evidence>
<evidence type="ECO:0000256" key="5">
    <source>
        <dbReference type="SAM" id="MobiDB-lite"/>
    </source>
</evidence>
<keyword evidence="8" id="KW-1185">Reference proteome</keyword>
<evidence type="ECO:0000256" key="4">
    <source>
        <dbReference type="PROSITE-ProRule" id="PRU00325"/>
    </source>
</evidence>
<feature type="region of interest" description="Disordered" evidence="5">
    <location>
        <begin position="248"/>
        <end position="366"/>
    </location>
</feature>
<dbReference type="Proteomes" id="UP001157418">
    <property type="component" value="Unassembled WGS sequence"/>
</dbReference>